<dbReference type="EMBL" id="LT671858">
    <property type="protein sequence ID" value="SIM88582.1"/>
    <property type="molecule type" value="Genomic_DNA"/>
</dbReference>
<dbReference type="PIRSF" id="PIRSF000097">
    <property type="entry name" value="AKR"/>
    <property type="match status" value="1"/>
</dbReference>
<dbReference type="Proteomes" id="UP000195607">
    <property type="component" value="Chromosome I"/>
</dbReference>
<dbReference type="Pfam" id="PF00248">
    <property type="entry name" value="Aldo_ket_red"/>
    <property type="match status" value="1"/>
</dbReference>
<accession>A0A1N5WT97</accession>
<dbReference type="PROSITE" id="PS00062">
    <property type="entry name" value="ALDOKETO_REDUCTASE_2"/>
    <property type="match status" value="1"/>
</dbReference>
<dbReference type="Gene3D" id="3.20.20.100">
    <property type="entry name" value="NADP-dependent oxidoreductase domain"/>
    <property type="match status" value="1"/>
</dbReference>
<evidence type="ECO:0000259" key="1">
    <source>
        <dbReference type="Pfam" id="PF00248"/>
    </source>
</evidence>
<organism evidence="2 3">
    <name type="scientific">Cuniculiplasma divulgatum</name>
    <dbReference type="NCBI Taxonomy" id="1673428"/>
    <lineage>
        <taxon>Archaea</taxon>
        <taxon>Methanobacteriati</taxon>
        <taxon>Thermoplasmatota</taxon>
        <taxon>Thermoplasmata</taxon>
        <taxon>Thermoplasmatales</taxon>
        <taxon>Cuniculiplasmataceae</taxon>
        <taxon>Cuniculiplasma</taxon>
    </lineage>
</organism>
<dbReference type="SUPFAM" id="SSF51430">
    <property type="entry name" value="NAD(P)-linked oxidoreductase"/>
    <property type="match status" value="1"/>
</dbReference>
<evidence type="ECO:0000313" key="3">
    <source>
        <dbReference type="Proteomes" id="UP000195607"/>
    </source>
</evidence>
<dbReference type="InterPro" id="IPR020471">
    <property type="entry name" value="AKR"/>
</dbReference>
<dbReference type="CDD" id="cd19084">
    <property type="entry name" value="AKR_AKR11B1-like"/>
    <property type="match status" value="1"/>
</dbReference>
<dbReference type="InterPro" id="IPR018170">
    <property type="entry name" value="Aldo/ket_reductase_CS"/>
</dbReference>
<dbReference type="PANTHER" id="PTHR43638">
    <property type="entry name" value="OXIDOREDUCTASE, ALDO/KETO REDUCTASE FAMILY PROTEIN"/>
    <property type="match status" value="1"/>
</dbReference>
<evidence type="ECO:0000313" key="2">
    <source>
        <dbReference type="EMBL" id="SIM88582.1"/>
    </source>
</evidence>
<reference evidence="2 3" key="1">
    <citation type="submission" date="2016-04" db="EMBL/GenBank/DDBJ databases">
        <authorList>
            <person name="Evans L.H."/>
            <person name="Alamgir A."/>
            <person name="Owens N."/>
            <person name="Weber N.D."/>
            <person name="Virtaneva K."/>
            <person name="Barbian K."/>
            <person name="Babar A."/>
            <person name="Rosenke K."/>
        </authorList>
    </citation>
    <scope>NUCLEOTIDE SEQUENCE [LARGE SCALE GENOMIC DNA]</scope>
    <source>
        <strain evidence="3">S5(T) (JCM 30642 \VKM B-2941)</strain>
    </source>
</reference>
<dbReference type="RefSeq" id="WP_021789647.1">
    <property type="nucleotide sequence ID" value="NZ_LT671858.1"/>
</dbReference>
<sequence length="312" mass="34882">MDYVTLGGKKELKVSKIGMGLWQASNAWNADEENVIEAVGVSKENGINFVDTAEAYGNGNSEKVLGRALKKYGRENFFVATKVYGAHLRYDELQRAAEASIKRLGVDRIDLYQIHWPDPWEQIPMSQTFRAMKKLYEEGKIRAIGVSNFAVRDIEEARGILGDVPIVSNQVRYNLLQRNIEEEVIPYCKKHNISIIAWSPLAQGVLTGKYNPGNIPRGDVREGNELFAPKNLEAVKDILSLLRSLGEKYSKTPAQIALNWLLSKKDVIPIPGAKNIKQAKENADSAAFKLTESEISEMESLSSEALIDYLPQ</sequence>
<dbReference type="InterPro" id="IPR036812">
    <property type="entry name" value="NAD(P)_OxRdtase_dom_sf"/>
</dbReference>
<feature type="domain" description="NADP-dependent oxidoreductase" evidence="1">
    <location>
        <begin position="16"/>
        <end position="301"/>
    </location>
</feature>
<proteinExistence type="predicted"/>
<dbReference type="GO" id="GO:0016491">
    <property type="term" value="F:oxidoreductase activity"/>
    <property type="evidence" value="ECO:0007669"/>
    <property type="project" value="InterPro"/>
</dbReference>
<dbReference type="AlphaFoldDB" id="A0A1N5WT97"/>
<dbReference type="GeneID" id="41589224"/>
<dbReference type="InterPro" id="IPR023210">
    <property type="entry name" value="NADP_OxRdtase_dom"/>
</dbReference>
<dbReference type="PANTHER" id="PTHR43638:SF3">
    <property type="entry name" value="ALDEHYDE REDUCTASE"/>
    <property type="match status" value="1"/>
</dbReference>
<dbReference type="PRINTS" id="PR00069">
    <property type="entry name" value="ALDKETRDTASE"/>
</dbReference>
<name>A0A1N5WT97_9ARCH</name>
<protein>
    <submittedName>
        <fullName evidence="2">Aldo/keto reductase family oxidoreductase</fullName>
    </submittedName>
</protein>
<gene>
    <name evidence="2" type="ORF">CSP5_1988</name>
</gene>